<protein>
    <recommendedName>
        <fullName evidence="1">CD-NTase-associated protein 12/Pycsar effector protein TIR domain-containing protein</fullName>
    </recommendedName>
</protein>
<dbReference type="GO" id="GO:0050135">
    <property type="term" value="F:NADP+ nucleosidase activity"/>
    <property type="evidence" value="ECO:0007669"/>
    <property type="project" value="InterPro"/>
</dbReference>
<organism evidence="2">
    <name type="scientific">marine sediment metagenome</name>
    <dbReference type="NCBI Taxonomy" id="412755"/>
    <lineage>
        <taxon>unclassified sequences</taxon>
        <taxon>metagenomes</taxon>
        <taxon>ecological metagenomes</taxon>
    </lineage>
</organism>
<dbReference type="InterPro" id="IPR019302">
    <property type="entry name" value="CAP12/PCTIR_TIR_dom"/>
</dbReference>
<proteinExistence type="predicted"/>
<gene>
    <name evidence="2" type="ORF">LCGC14_0878980</name>
</gene>
<dbReference type="EMBL" id="LAZR01002753">
    <property type="protein sequence ID" value="KKN26010.1"/>
    <property type="molecule type" value="Genomic_DNA"/>
</dbReference>
<feature type="domain" description="CD-NTase-associated protein 12/Pycsar effector protein TIR" evidence="1">
    <location>
        <begin position="116"/>
        <end position="237"/>
    </location>
</feature>
<name>A0A0F9P2G7_9ZZZZ</name>
<comment type="caution">
    <text evidence="2">The sequence shown here is derived from an EMBL/GenBank/DDBJ whole genome shotgun (WGS) entry which is preliminary data.</text>
</comment>
<evidence type="ECO:0000313" key="2">
    <source>
        <dbReference type="EMBL" id="KKN26010.1"/>
    </source>
</evidence>
<dbReference type="Pfam" id="PF10137">
    <property type="entry name" value="CAP12-PCTIR_TIR"/>
    <property type="match status" value="1"/>
</dbReference>
<sequence length="262" mass="30063">MKQNKNAFVIEQINNIQGEFEELKKTFKPLGHPSIRYLDPQEGAKITKLYTQAKALVSKYIGKESEYFKQIEQHSYRLGRSDLGLVIADLIALKEDLLNEGNILENLAKKKEISDRIFIVHGKDNEMKISVARLIERLKLVAVILHEQPSEGKTIIEKFEKHSDVGFAVILLSPDDKGYSLEESIDDIKFRARQNVILELGFFYGKLGRGRVVVIYKEIENFEFPTDIAGVLYIPYDDKGKWMFDLIGELKAYGYNVSKDDI</sequence>
<dbReference type="AlphaFoldDB" id="A0A0F9P2G7"/>
<reference evidence="2" key="1">
    <citation type="journal article" date="2015" name="Nature">
        <title>Complex archaea that bridge the gap between prokaryotes and eukaryotes.</title>
        <authorList>
            <person name="Spang A."/>
            <person name="Saw J.H."/>
            <person name="Jorgensen S.L."/>
            <person name="Zaremba-Niedzwiedzka K."/>
            <person name="Martijn J."/>
            <person name="Lind A.E."/>
            <person name="van Eijk R."/>
            <person name="Schleper C."/>
            <person name="Guy L."/>
            <person name="Ettema T.J."/>
        </authorList>
    </citation>
    <scope>NUCLEOTIDE SEQUENCE</scope>
</reference>
<evidence type="ECO:0000259" key="1">
    <source>
        <dbReference type="Pfam" id="PF10137"/>
    </source>
</evidence>
<accession>A0A0F9P2G7</accession>